<keyword evidence="2" id="KW-0378">Hydrolase</keyword>
<sequence length="167" mass="18339">MFRVVSPVSIGSTSLTLPAKGSYGRLQWKEFIEMLPNSLNTSIAEIPTIEDQTYIRELLQLAVMDDLLGPAAGPNELIVDMGVRDRYLVGKLAPREAAERSSEFSVDPENADDDVGDQIVKSQTTKVHSPKVSGRGEPDVPEEIDAASNQSLVPSSLGMTFLCRWRY</sequence>
<keyword evidence="2" id="KW-0067">ATP-binding</keyword>
<dbReference type="Proteomes" id="UP000251721">
    <property type="component" value="Unassembled WGS sequence"/>
</dbReference>
<proteinExistence type="predicted"/>
<protein>
    <submittedName>
        <fullName evidence="2">Superfamily II DNA and RNA helicase</fullName>
    </submittedName>
</protein>
<accession>A0A2X3FQJ7</accession>
<dbReference type="AlphaFoldDB" id="A0A2X3FQJ7"/>
<dbReference type="EMBL" id="UAWQ01000019">
    <property type="protein sequence ID" value="SQC48605.1"/>
    <property type="molecule type" value="Genomic_DNA"/>
</dbReference>
<gene>
    <name evidence="2" type="ORF">NCTC13465_04810</name>
</gene>
<evidence type="ECO:0000313" key="2">
    <source>
        <dbReference type="EMBL" id="SQC48605.1"/>
    </source>
</evidence>
<reference evidence="2 3" key="1">
    <citation type="submission" date="2018-06" db="EMBL/GenBank/DDBJ databases">
        <authorList>
            <consortium name="Pathogen Informatics"/>
            <person name="Doyle S."/>
        </authorList>
    </citation>
    <scope>NUCLEOTIDE SEQUENCE [LARGE SCALE GENOMIC DNA]</scope>
    <source>
        <strain evidence="2 3">NCTC13465</strain>
    </source>
</reference>
<keyword evidence="2" id="KW-0547">Nucleotide-binding</keyword>
<organism evidence="2 3">
    <name type="scientific">Klebsiella pneumoniae</name>
    <dbReference type="NCBI Taxonomy" id="573"/>
    <lineage>
        <taxon>Bacteria</taxon>
        <taxon>Pseudomonadati</taxon>
        <taxon>Pseudomonadota</taxon>
        <taxon>Gammaproteobacteria</taxon>
        <taxon>Enterobacterales</taxon>
        <taxon>Enterobacteriaceae</taxon>
        <taxon>Klebsiella/Raoultella group</taxon>
        <taxon>Klebsiella</taxon>
        <taxon>Klebsiella pneumoniae complex</taxon>
    </lineage>
</organism>
<evidence type="ECO:0000313" key="3">
    <source>
        <dbReference type="Proteomes" id="UP000251721"/>
    </source>
</evidence>
<name>A0A2X3FQJ7_KLEPN</name>
<keyword evidence="2" id="KW-0347">Helicase</keyword>
<evidence type="ECO:0000256" key="1">
    <source>
        <dbReference type="SAM" id="MobiDB-lite"/>
    </source>
</evidence>
<dbReference type="GO" id="GO:0004386">
    <property type="term" value="F:helicase activity"/>
    <property type="evidence" value="ECO:0007669"/>
    <property type="project" value="UniProtKB-KW"/>
</dbReference>
<feature type="region of interest" description="Disordered" evidence="1">
    <location>
        <begin position="96"/>
        <end position="142"/>
    </location>
</feature>